<evidence type="ECO:0000313" key="1">
    <source>
        <dbReference type="EMBL" id="KAJ9071270.1"/>
    </source>
</evidence>
<gene>
    <name evidence="1" type="ORF">DSO57_1038645</name>
</gene>
<comment type="caution">
    <text evidence="1">The sequence shown here is derived from an EMBL/GenBank/DDBJ whole genome shotgun (WGS) entry which is preliminary data.</text>
</comment>
<sequence length="509" mass="57311">MKQVETNSFSDAMLETSDTCPDAWCYNYHKDLLLEFGRQKDVKIMLLVERQENHINCPCVNPQVWHFNIKDCYATDRLNGLNMKFRPEMRLNINSVGAPNTPVVTIIDLFKPPILANETMDLRNRLLSWLINWNYMCLVILDQDEPLNNYDYIKVYSYNNDRINVKIKSFDNQIKFLKTYDESGPEDADNHKPDAKKKKTEPKLDANNTQACNEKKPPQNSSAYGDNTTALPSPSKLQQKRKCLPNCHKEIRELKPEELKAYIDAIKTLHKKQKPDQPSKIDKNAATHVKQHKYIHGVPAFFPWHCQFIHNYELKLQKINSTVTLPYWDWTIDLQEPHNSSVLSNAMFGGNRNSAKDNCVTDGPFSHQMVTTPSPHCLRRNYADGKSVPPLTLIDVISGIISNTKALKEDKIGYKGVNKHAKEYGDDKAQESGKGDDASELLSIDAIYKDGPGNSAGKADLGSEAGKDAPAGSDASSREPENTEDVESEPASVSGSRKDKDAEPNSGAK</sequence>
<dbReference type="EMBL" id="QTSX02003353">
    <property type="protein sequence ID" value="KAJ9071270.1"/>
    <property type="molecule type" value="Genomic_DNA"/>
</dbReference>
<organism evidence="1 2">
    <name type="scientific">Entomophthora muscae</name>
    <dbReference type="NCBI Taxonomy" id="34485"/>
    <lineage>
        <taxon>Eukaryota</taxon>
        <taxon>Fungi</taxon>
        <taxon>Fungi incertae sedis</taxon>
        <taxon>Zoopagomycota</taxon>
        <taxon>Entomophthoromycotina</taxon>
        <taxon>Entomophthoromycetes</taxon>
        <taxon>Entomophthorales</taxon>
        <taxon>Entomophthoraceae</taxon>
        <taxon>Entomophthora</taxon>
    </lineage>
</organism>
<accession>A0ACC2T9K1</accession>
<dbReference type="Proteomes" id="UP001165960">
    <property type="component" value="Unassembled WGS sequence"/>
</dbReference>
<reference evidence="1" key="1">
    <citation type="submission" date="2022-04" db="EMBL/GenBank/DDBJ databases">
        <title>Genome of the entomopathogenic fungus Entomophthora muscae.</title>
        <authorList>
            <person name="Elya C."/>
            <person name="Lovett B.R."/>
            <person name="Lee E."/>
            <person name="Macias A.M."/>
            <person name="Hajek A.E."/>
            <person name="De Bivort B.L."/>
            <person name="Kasson M.T."/>
            <person name="De Fine Licht H.H."/>
            <person name="Stajich J.E."/>
        </authorList>
    </citation>
    <scope>NUCLEOTIDE SEQUENCE</scope>
    <source>
        <strain evidence="1">Berkeley</strain>
    </source>
</reference>
<keyword evidence="2" id="KW-1185">Reference proteome</keyword>
<proteinExistence type="predicted"/>
<evidence type="ECO:0000313" key="2">
    <source>
        <dbReference type="Proteomes" id="UP001165960"/>
    </source>
</evidence>
<protein>
    <submittedName>
        <fullName evidence="1">Uncharacterized protein</fullName>
    </submittedName>
</protein>
<name>A0ACC2T9K1_9FUNG</name>